<feature type="transmembrane region" description="Helical" evidence="5">
    <location>
        <begin position="114"/>
        <end position="135"/>
    </location>
</feature>
<feature type="transmembrane region" description="Helical" evidence="5">
    <location>
        <begin position="172"/>
        <end position="193"/>
    </location>
</feature>
<evidence type="ECO:0000256" key="2">
    <source>
        <dbReference type="ARBA" id="ARBA00022692"/>
    </source>
</evidence>
<feature type="transmembrane region" description="Helical" evidence="5">
    <location>
        <begin position="267"/>
        <end position="290"/>
    </location>
</feature>
<evidence type="ECO:0000313" key="8">
    <source>
        <dbReference type="Proteomes" id="UP001549920"/>
    </source>
</evidence>
<feature type="transmembrane region" description="Helical" evidence="5">
    <location>
        <begin position="374"/>
        <end position="394"/>
    </location>
</feature>
<evidence type="ECO:0000256" key="5">
    <source>
        <dbReference type="SAM" id="Phobius"/>
    </source>
</evidence>
<keyword evidence="3 5" id="KW-1133">Transmembrane helix</keyword>
<keyword evidence="2 5" id="KW-0812">Transmembrane</keyword>
<dbReference type="InterPro" id="IPR036259">
    <property type="entry name" value="MFS_trans_sf"/>
</dbReference>
<accession>A0ABR3HZK9</accession>
<dbReference type="InterPro" id="IPR050549">
    <property type="entry name" value="MFS_Trehalose_Transporter"/>
</dbReference>
<feature type="transmembrane region" description="Helical" evidence="5">
    <location>
        <begin position="147"/>
        <end position="166"/>
    </location>
</feature>
<keyword evidence="8" id="KW-1185">Reference proteome</keyword>
<dbReference type="PROSITE" id="PS50850">
    <property type="entry name" value="MFS"/>
    <property type="match status" value="1"/>
</dbReference>
<keyword evidence="4 5" id="KW-0472">Membrane</keyword>
<comment type="subcellular location">
    <subcellularLocation>
        <location evidence="1">Membrane</location>
        <topology evidence="1">Multi-pass membrane protein</topology>
    </subcellularLocation>
</comment>
<dbReference type="InterPro" id="IPR020846">
    <property type="entry name" value="MFS_dom"/>
</dbReference>
<proteinExistence type="predicted"/>
<comment type="caution">
    <text evidence="7">The sequence shown here is derived from an EMBL/GenBank/DDBJ whole genome shotgun (WGS) entry which is preliminary data.</text>
</comment>
<protein>
    <recommendedName>
        <fullName evidence="6">Major facilitator superfamily (MFS) profile domain-containing protein</fullName>
    </recommendedName>
</protein>
<name>A0ABR3HZK9_LOXSC</name>
<dbReference type="Proteomes" id="UP001549920">
    <property type="component" value="Unassembled WGS sequence"/>
</dbReference>
<feature type="transmembrane region" description="Helical" evidence="5">
    <location>
        <begin position="58"/>
        <end position="78"/>
    </location>
</feature>
<dbReference type="Pfam" id="PF00083">
    <property type="entry name" value="Sugar_tr"/>
    <property type="match status" value="1"/>
</dbReference>
<feature type="transmembrane region" description="Helical" evidence="5">
    <location>
        <begin position="18"/>
        <end position="38"/>
    </location>
</feature>
<dbReference type="Gene3D" id="1.20.1250.20">
    <property type="entry name" value="MFS general substrate transporter like domains"/>
    <property type="match status" value="1"/>
</dbReference>
<gene>
    <name evidence="7" type="ORF">ABMA27_001760</name>
</gene>
<feature type="transmembrane region" description="Helical" evidence="5">
    <location>
        <begin position="430"/>
        <end position="449"/>
    </location>
</feature>
<organism evidence="7 8">
    <name type="scientific">Loxostege sticticalis</name>
    <name type="common">Beet webworm moth</name>
    <dbReference type="NCBI Taxonomy" id="481309"/>
    <lineage>
        <taxon>Eukaryota</taxon>
        <taxon>Metazoa</taxon>
        <taxon>Ecdysozoa</taxon>
        <taxon>Arthropoda</taxon>
        <taxon>Hexapoda</taxon>
        <taxon>Insecta</taxon>
        <taxon>Pterygota</taxon>
        <taxon>Neoptera</taxon>
        <taxon>Endopterygota</taxon>
        <taxon>Lepidoptera</taxon>
        <taxon>Glossata</taxon>
        <taxon>Ditrysia</taxon>
        <taxon>Pyraloidea</taxon>
        <taxon>Crambidae</taxon>
        <taxon>Pyraustinae</taxon>
        <taxon>Loxostege</taxon>
    </lineage>
</organism>
<feature type="transmembrane region" description="Helical" evidence="5">
    <location>
        <begin position="401"/>
        <end position="418"/>
    </location>
</feature>
<reference evidence="7 8" key="1">
    <citation type="submission" date="2024-06" db="EMBL/GenBank/DDBJ databases">
        <title>A chromosome-level genome assembly of beet webworm, Loxostege sticticalis.</title>
        <authorList>
            <person name="Zhang Y."/>
        </authorList>
    </citation>
    <scope>NUCLEOTIDE SEQUENCE [LARGE SCALE GENOMIC DNA]</scope>
    <source>
        <strain evidence="7">AQ026</strain>
        <tissue evidence="7">Whole body</tissue>
    </source>
</reference>
<evidence type="ECO:0000313" key="7">
    <source>
        <dbReference type="EMBL" id="KAL0882011.1"/>
    </source>
</evidence>
<feature type="transmembrane region" description="Helical" evidence="5">
    <location>
        <begin position="333"/>
        <end position="354"/>
    </location>
</feature>
<evidence type="ECO:0000259" key="6">
    <source>
        <dbReference type="PROSITE" id="PS50850"/>
    </source>
</evidence>
<evidence type="ECO:0000256" key="3">
    <source>
        <dbReference type="ARBA" id="ARBA00022989"/>
    </source>
</evidence>
<evidence type="ECO:0000256" key="1">
    <source>
        <dbReference type="ARBA" id="ARBA00004141"/>
    </source>
</evidence>
<dbReference type="SUPFAM" id="SSF103473">
    <property type="entry name" value="MFS general substrate transporter"/>
    <property type="match status" value="1"/>
</dbReference>
<dbReference type="PANTHER" id="PTHR48021:SF1">
    <property type="entry name" value="GH07001P-RELATED"/>
    <property type="match status" value="1"/>
</dbReference>
<dbReference type="InterPro" id="IPR005828">
    <property type="entry name" value="MFS_sugar_transport-like"/>
</dbReference>
<evidence type="ECO:0000256" key="4">
    <source>
        <dbReference type="ARBA" id="ARBA00023136"/>
    </source>
</evidence>
<feature type="transmembrane region" description="Helical" evidence="5">
    <location>
        <begin position="90"/>
        <end position="108"/>
    </location>
</feature>
<sequence>METEYQAKSVFSPFLKQFFVSLISGTYFFMKGLSYGASTVVVPQLRREANSTEAVSEAMASWITSVADFSATIWVIAVTLTAHHIGRKKTWLVVAVNSCIAYSLFYFSTNVMHIFISQLLLGLTLATQSSLSLMVITEYSSPQYRGVFLVLKSASTLWGMWCANAIGTFFHYKYIGFLGVMCSIYNIISICFIPESPYWLAFKGRYDECRATHRWLKGVDEKSEKELIGIIEAQNLLKKSEQKKHSLKSYLRKYITMVFQPGFYKPVFLCTVVMLMYCCTGKLVFGVYALETMKKIMKDQSTAYIAMLTLDGFSVLGTYLCCILSKFVKRKTILLFAFTIATMFLSSLSLYVYLVKLNILSVNNYLCIGLFSGYSLAICCGPTIMSGTIAGELYPLKARSFSVCFVAIATKFISGLILKMSPYFFKTFDFHGTALFYSLLSLGFIIFIYKYVPETKDHTLHEIAALFENKKPKETTEMTPLHSLSS</sequence>
<feature type="domain" description="Major facilitator superfamily (MFS) profile" evidence="6">
    <location>
        <begin position="20"/>
        <end position="456"/>
    </location>
</feature>
<feature type="transmembrane region" description="Helical" evidence="5">
    <location>
        <begin position="302"/>
        <end position="321"/>
    </location>
</feature>
<dbReference type="EMBL" id="JBEUOH010000011">
    <property type="protein sequence ID" value="KAL0882011.1"/>
    <property type="molecule type" value="Genomic_DNA"/>
</dbReference>
<dbReference type="PANTHER" id="PTHR48021">
    <property type="match status" value="1"/>
</dbReference>